<dbReference type="Pfam" id="PF13289">
    <property type="entry name" value="SIR2_2"/>
    <property type="match status" value="1"/>
</dbReference>
<reference evidence="1 2" key="1">
    <citation type="submission" date="2020-08" db="EMBL/GenBank/DDBJ databases">
        <title>Genomic Encyclopedia of Type Strains, Phase IV (KMG-IV): sequencing the most valuable type-strain genomes for metagenomic binning, comparative biology and taxonomic classification.</title>
        <authorList>
            <person name="Goeker M."/>
        </authorList>
    </citation>
    <scope>NUCLEOTIDE SEQUENCE [LARGE SCALE GENOMIC DNA]</scope>
    <source>
        <strain evidence="1 2">DSM 4491</strain>
    </source>
</reference>
<sequence>MISWDHLFARISAGHLVPYLGPGMTAVALDLQKQSAQAAGQSKETDSPVPSNTKELADFFARHVALPKRARGNPWAAAQYIESKRYRQTLDALMDRAFSLPIAPSPLHFSLAASAPSMIVDTWYDGIMRVALGCVAGNRWGEVQGTPRTGVRDFTWYCAYDAQGDAVTMQNATDWKTVLYKPHGSVSPAHHYLVADSDYVEVLTELDIQTPIPDIVQKRRTQVGFLFLGCRFDDQMLRSYARQIMKRSSGPHYAILPDVELTRNERRFLDEMQITRLDLPLVGADYVHNLA</sequence>
<keyword evidence="2" id="KW-1185">Reference proteome</keyword>
<protein>
    <recommendedName>
        <fullName evidence="3">SIR2-like domain-containing protein</fullName>
    </recommendedName>
</protein>
<evidence type="ECO:0008006" key="3">
    <source>
        <dbReference type="Google" id="ProtNLM"/>
    </source>
</evidence>
<accession>A0A841QCX6</accession>
<gene>
    <name evidence="1" type="ORF">HNR55_001280</name>
</gene>
<dbReference type="EMBL" id="JACHIE010000004">
    <property type="protein sequence ID" value="MBB6456699.1"/>
    <property type="molecule type" value="Genomic_DNA"/>
</dbReference>
<evidence type="ECO:0000313" key="2">
    <source>
        <dbReference type="Proteomes" id="UP000578000"/>
    </source>
</evidence>
<dbReference type="Proteomes" id="UP000578000">
    <property type="component" value="Unassembled WGS sequence"/>
</dbReference>
<evidence type="ECO:0000313" key="1">
    <source>
        <dbReference type="EMBL" id="MBB6456699.1"/>
    </source>
</evidence>
<dbReference type="AlphaFoldDB" id="A0A841QCX6"/>
<name>A0A841QCX6_9PROT</name>
<comment type="caution">
    <text evidence="1">The sequence shown here is derived from an EMBL/GenBank/DDBJ whole genome shotgun (WGS) entry which is preliminary data.</text>
</comment>
<dbReference type="RefSeq" id="WP_166114115.1">
    <property type="nucleotide sequence ID" value="NZ_BAABDB010000004.1"/>
</dbReference>
<organism evidence="1 2">
    <name type="scientific">Acetobacter lovaniensis</name>
    <dbReference type="NCBI Taxonomy" id="104100"/>
    <lineage>
        <taxon>Bacteria</taxon>
        <taxon>Pseudomonadati</taxon>
        <taxon>Pseudomonadota</taxon>
        <taxon>Alphaproteobacteria</taxon>
        <taxon>Acetobacterales</taxon>
        <taxon>Acetobacteraceae</taxon>
        <taxon>Acetobacter</taxon>
    </lineage>
</organism>
<proteinExistence type="predicted"/>